<dbReference type="OrthoDB" id="2875098at2"/>
<dbReference type="RefSeq" id="WP_125480879.1">
    <property type="nucleotide sequence ID" value="NZ_RSFW01000017.1"/>
</dbReference>
<evidence type="ECO:0000313" key="2">
    <source>
        <dbReference type="EMBL" id="RSD26177.1"/>
    </source>
</evidence>
<keyword evidence="1" id="KW-0472">Membrane</keyword>
<feature type="transmembrane region" description="Helical" evidence="1">
    <location>
        <begin position="12"/>
        <end position="34"/>
    </location>
</feature>
<dbReference type="AlphaFoldDB" id="A0A427TPI3"/>
<evidence type="ECO:0000313" key="3">
    <source>
        <dbReference type="Proteomes" id="UP000279911"/>
    </source>
</evidence>
<accession>A0A427TPI3</accession>
<protein>
    <submittedName>
        <fullName evidence="2">Uncharacterized protein</fullName>
    </submittedName>
</protein>
<reference evidence="3" key="1">
    <citation type="submission" date="2018-12" db="EMBL/GenBank/DDBJ databases">
        <title>Bacillus chawlae sp. nov., Bacillus glennii sp. nov., and Bacillus saganii sp. nov. Isolated from the Vehicle Assembly Building at Kennedy Space Center where the Viking Spacecraft were Assembled.</title>
        <authorList>
            <person name="Seuylemezian A."/>
            <person name="Vaishampayan P."/>
        </authorList>
    </citation>
    <scope>NUCLEOTIDE SEQUENCE [LARGE SCALE GENOMIC DNA]</scope>
    <source>
        <strain evidence="3">DSM 13966</strain>
    </source>
</reference>
<proteinExistence type="predicted"/>
<dbReference type="Proteomes" id="UP000279911">
    <property type="component" value="Unassembled WGS sequence"/>
</dbReference>
<organism evidence="2 3">
    <name type="scientific">Mesobacillus subterraneus</name>
    <dbReference type="NCBI Taxonomy" id="285983"/>
    <lineage>
        <taxon>Bacteria</taxon>
        <taxon>Bacillati</taxon>
        <taxon>Bacillota</taxon>
        <taxon>Bacilli</taxon>
        <taxon>Bacillales</taxon>
        <taxon>Bacillaceae</taxon>
        <taxon>Mesobacillus</taxon>
    </lineage>
</organism>
<dbReference type="EMBL" id="RSFW01000017">
    <property type="protein sequence ID" value="RSD26177.1"/>
    <property type="molecule type" value="Genomic_DNA"/>
</dbReference>
<comment type="caution">
    <text evidence="2">The sequence shown here is derived from an EMBL/GenBank/DDBJ whole genome shotgun (WGS) entry which is preliminary data.</text>
</comment>
<name>A0A427TPI3_9BACI</name>
<evidence type="ECO:0000256" key="1">
    <source>
        <dbReference type="SAM" id="Phobius"/>
    </source>
</evidence>
<keyword evidence="1" id="KW-1133">Transmembrane helix</keyword>
<gene>
    <name evidence="2" type="ORF">EJA10_15270</name>
</gene>
<sequence>MLVELYAQSVDATAVYSVYLTLLISLTMSAFWIIQDTSFIDSCFMQVTFEPSASETAFKNKADLGMKLHLQILKVIKIKIDPGDEDQHFSPDLKTR</sequence>
<keyword evidence="1" id="KW-0812">Transmembrane</keyword>